<evidence type="ECO:0000256" key="1">
    <source>
        <dbReference type="ARBA" id="ARBA00004141"/>
    </source>
</evidence>
<dbReference type="PROSITE" id="PS50216">
    <property type="entry name" value="DHHC"/>
    <property type="match status" value="1"/>
</dbReference>
<feature type="compositionally biased region" description="Low complexity" evidence="11">
    <location>
        <begin position="12"/>
        <end position="34"/>
    </location>
</feature>
<keyword evidence="6" id="KW-0564">Palmitate</keyword>
<evidence type="ECO:0000256" key="6">
    <source>
        <dbReference type="ARBA" id="ARBA00023139"/>
    </source>
</evidence>
<dbReference type="PANTHER" id="PTHR22883">
    <property type="entry name" value="ZINC FINGER DHHC DOMAIN CONTAINING PROTEIN"/>
    <property type="match status" value="1"/>
</dbReference>
<name>A0ABY7CJB8_9BASI</name>
<evidence type="ECO:0000256" key="8">
    <source>
        <dbReference type="ARBA" id="ARBA00023315"/>
    </source>
</evidence>
<feature type="region of interest" description="Disordered" evidence="11">
    <location>
        <begin position="462"/>
        <end position="494"/>
    </location>
</feature>
<evidence type="ECO:0000256" key="5">
    <source>
        <dbReference type="ARBA" id="ARBA00023136"/>
    </source>
</evidence>
<organism evidence="13 14">
    <name type="scientific">Puccinia triticina</name>
    <dbReference type="NCBI Taxonomy" id="208348"/>
    <lineage>
        <taxon>Eukaryota</taxon>
        <taxon>Fungi</taxon>
        <taxon>Dikarya</taxon>
        <taxon>Basidiomycota</taxon>
        <taxon>Pucciniomycotina</taxon>
        <taxon>Pucciniomycetes</taxon>
        <taxon>Pucciniales</taxon>
        <taxon>Pucciniaceae</taxon>
        <taxon>Puccinia</taxon>
    </lineage>
</organism>
<dbReference type="GeneID" id="77809136"/>
<evidence type="ECO:0000313" key="13">
    <source>
        <dbReference type="EMBL" id="WAQ83915.1"/>
    </source>
</evidence>
<dbReference type="Proteomes" id="UP001164743">
    <property type="component" value="Chromosome 4A"/>
</dbReference>
<keyword evidence="14" id="KW-1185">Reference proteome</keyword>
<gene>
    <name evidence="13" type="ORF">PtA15_4A365</name>
</gene>
<feature type="compositionally biased region" description="Pro residues" evidence="11">
    <location>
        <begin position="1"/>
        <end position="11"/>
    </location>
</feature>
<dbReference type="InterPro" id="IPR001594">
    <property type="entry name" value="Palmitoyltrfase_DHHC"/>
</dbReference>
<keyword evidence="7" id="KW-0449">Lipoprotein</keyword>
<feature type="compositionally biased region" description="Pro residues" evidence="11">
    <location>
        <begin position="195"/>
        <end position="207"/>
    </location>
</feature>
<feature type="compositionally biased region" description="Low complexity" evidence="11">
    <location>
        <begin position="470"/>
        <end position="483"/>
    </location>
</feature>
<feature type="transmembrane region" description="Helical" evidence="10">
    <location>
        <begin position="308"/>
        <end position="331"/>
    </location>
</feature>
<dbReference type="RefSeq" id="XP_053019470.1">
    <property type="nucleotide sequence ID" value="XM_053168241.1"/>
</dbReference>
<evidence type="ECO:0000256" key="4">
    <source>
        <dbReference type="ARBA" id="ARBA00022989"/>
    </source>
</evidence>
<keyword evidence="5 10" id="KW-0472">Membrane</keyword>
<accession>A0ABY7CJB8</accession>
<feature type="domain" description="Palmitoyltransferase DHHC" evidence="12">
    <location>
        <begin position="265"/>
        <end position="405"/>
    </location>
</feature>
<evidence type="ECO:0000256" key="7">
    <source>
        <dbReference type="ARBA" id="ARBA00023288"/>
    </source>
</evidence>
<keyword evidence="2 10" id="KW-0808">Transferase</keyword>
<dbReference type="PANTHER" id="PTHR22883:SF488">
    <property type="entry name" value="PALMITOYLTRANSFERASE"/>
    <property type="match status" value="1"/>
</dbReference>
<evidence type="ECO:0000256" key="10">
    <source>
        <dbReference type="RuleBase" id="RU079119"/>
    </source>
</evidence>
<keyword evidence="8 10" id="KW-0012">Acyltransferase</keyword>
<comment type="domain">
    <text evidence="10">The DHHC domain is required for palmitoyltransferase activity.</text>
</comment>
<keyword evidence="4 10" id="KW-1133">Transmembrane helix</keyword>
<evidence type="ECO:0000256" key="3">
    <source>
        <dbReference type="ARBA" id="ARBA00022692"/>
    </source>
</evidence>
<feature type="region of interest" description="Disordered" evidence="11">
    <location>
        <begin position="131"/>
        <end position="212"/>
    </location>
</feature>
<dbReference type="Pfam" id="PF01529">
    <property type="entry name" value="DHHC"/>
    <property type="match status" value="1"/>
</dbReference>
<evidence type="ECO:0000256" key="11">
    <source>
        <dbReference type="SAM" id="MobiDB-lite"/>
    </source>
</evidence>
<dbReference type="InterPro" id="IPR039859">
    <property type="entry name" value="PFA4/ZDH16/20/ERF2-like"/>
</dbReference>
<proteinExistence type="inferred from homology"/>
<comment type="similarity">
    <text evidence="10">Belongs to the DHHC palmitoyltransferase family.</text>
</comment>
<dbReference type="EC" id="2.3.1.225" evidence="10"/>
<keyword evidence="3 10" id="KW-0812">Transmembrane</keyword>
<evidence type="ECO:0000256" key="2">
    <source>
        <dbReference type="ARBA" id="ARBA00022679"/>
    </source>
</evidence>
<feature type="transmembrane region" description="Helical" evidence="10">
    <location>
        <begin position="367"/>
        <end position="388"/>
    </location>
</feature>
<feature type="region of interest" description="Disordered" evidence="11">
    <location>
        <begin position="1"/>
        <end position="66"/>
    </location>
</feature>
<sequence length="516" mass="57581">MNPHPPQPPHSLPQLLPTTTTTTTTTHRTTYYQPHSNSSSAEQLSHQPEQHPLPQRQPPEQHQHKLPAAQPLELRSYSGKQPLPTTQEANPLVIQQHQQRRPKKKQPRVYQAHPGNLVFCCRGRLVSSRPAHSIPLSRRRTASRPAEPQEDTEGDERSDGRPGPRLAMARTVASDPGILPRGLDPNPEMVWKPASIPPAEPPPPPPIDDQRREKPFEYDQVGQWELLPRWIKLENTPRASRLSNTTSQQPVPLDFVSDEDVGWIQSKWCTTCESYRPPRSSHCRMCDCCIDGVHYLNNCIGSRNYRSFFTFLMASVLSLMLMIGCAIWRLFFIRDPPQQPVASEAGEGASDGATSQAVLATLGQNPLAIVVLVLSFILLLPIASLLGYHMFLTFHGLTTVEYIKSQTTKRVLKENKKLVSQLYRPGEAHGGRRAGGGCKRAWTTAMRSLFLITPDPHALPGSTTHASILPGPAASNRASNAPNHSPPPQIRRPNNFIIARLCRPDTDTYVQWSDPL</sequence>
<evidence type="ECO:0000256" key="9">
    <source>
        <dbReference type="ARBA" id="ARBA00048048"/>
    </source>
</evidence>
<dbReference type="EMBL" id="CP110424">
    <property type="protein sequence ID" value="WAQ83915.1"/>
    <property type="molecule type" value="Genomic_DNA"/>
</dbReference>
<protein>
    <recommendedName>
        <fullName evidence="10">Palmitoyltransferase</fullName>
        <ecNumber evidence="10">2.3.1.225</ecNumber>
    </recommendedName>
</protein>
<evidence type="ECO:0000259" key="12">
    <source>
        <dbReference type="Pfam" id="PF01529"/>
    </source>
</evidence>
<evidence type="ECO:0000313" key="14">
    <source>
        <dbReference type="Proteomes" id="UP001164743"/>
    </source>
</evidence>
<feature type="compositionally biased region" description="Polar residues" evidence="11">
    <location>
        <begin position="35"/>
        <end position="47"/>
    </location>
</feature>
<comment type="catalytic activity">
    <reaction evidence="9 10">
        <text>L-cysteinyl-[protein] + hexadecanoyl-CoA = S-hexadecanoyl-L-cysteinyl-[protein] + CoA</text>
        <dbReference type="Rhea" id="RHEA:36683"/>
        <dbReference type="Rhea" id="RHEA-COMP:10131"/>
        <dbReference type="Rhea" id="RHEA-COMP:11032"/>
        <dbReference type="ChEBI" id="CHEBI:29950"/>
        <dbReference type="ChEBI" id="CHEBI:57287"/>
        <dbReference type="ChEBI" id="CHEBI:57379"/>
        <dbReference type="ChEBI" id="CHEBI:74151"/>
        <dbReference type="EC" id="2.3.1.225"/>
    </reaction>
</comment>
<comment type="subcellular location">
    <subcellularLocation>
        <location evidence="1">Membrane</location>
        <topology evidence="1">Multi-pass membrane protein</topology>
    </subcellularLocation>
</comment>
<reference evidence="13" key="1">
    <citation type="submission" date="2022-10" db="EMBL/GenBank/DDBJ databases">
        <title>Puccinia triticina Genome sequencing and assembly.</title>
        <authorList>
            <person name="Li C."/>
        </authorList>
    </citation>
    <scope>NUCLEOTIDE SEQUENCE</scope>
    <source>
        <strain evidence="13">Pt15</strain>
    </source>
</reference>